<evidence type="ECO:0000256" key="7">
    <source>
        <dbReference type="ARBA" id="ARBA00022741"/>
    </source>
</evidence>
<feature type="non-terminal residue" evidence="17">
    <location>
        <position position="158"/>
    </location>
</feature>
<evidence type="ECO:0000256" key="5">
    <source>
        <dbReference type="ARBA" id="ARBA00022692"/>
    </source>
</evidence>
<evidence type="ECO:0000256" key="15">
    <source>
        <dbReference type="ARBA" id="ARBA00023180"/>
    </source>
</evidence>
<keyword evidence="14" id="KW-0675">Receptor</keyword>
<dbReference type="GO" id="GO:0005524">
    <property type="term" value="F:ATP binding"/>
    <property type="evidence" value="ECO:0007669"/>
    <property type="project" value="UniProtKB-KW"/>
</dbReference>
<evidence type="ECO:0000256" key="8">
    <source>
        <dbReference type="ARBA" id="ARBA00022777"/>
    </source>
</evidence>
<evidence type="ECO:0000256" key="13">
    <source>
        <dbReference type="ARBA" id="ARBA00023157"/>
    </source>
</evidence>
<keyword evidence="11" id="KW-0472">Membrane</keyword>
<keyword evidence="10" id="KW-1133">Transmembrane helix</keyword>
<gene>
    <name evidence="17" type="ORF">METZ01_LOCUS163870</name>
</gene>
<keyword evidence="7" id="KW-0547">Nucleotide-binding</keyword>
<evidence type="ECO:0000256" key="1">
    <source>
        <dbReference type="ARBA" id="ARBA00004251"/>
    </source>
</evidence>
<dbReference type="AlphaFoldDB" id="A0A382BB50"/>
<evidence type="ECO:0000313" key="17">
    <source>
        <dbReference type="EMBL" id="SVB11016.1"/>
    </source>
</evidence>
<keyword evidence="12" id="KW-0829">Tyrosine-protein kinase</keyword>
<dbReference type="GO" id="GO:0004714">
    <property type="term" value="F:transmembrane receptor protein tyrosine kinase activity"/>
    <property type="evidence" value="ECO:0007669"/>
    <property type="project" value="UniProtKB-EC"/>
</dbReference>
<keyword evidence="8" id="KW-0418">Kinase</keyword>
<evidence type="ECO:0000256" key="4">
    <source>
        <dbReference type="ARBA" id="ARBA00022679"/>
    </source>
</evidence>
<protein>
    <recommendedName>
        <fullName evidence="2">receptor protein-tyrosine kinase</fullName>
        <ecNumber evidence="2">2.7.10.1</ecNumber>
    </recommendedName>
</protein>
<keyword evidence="15" id="KW-0325">Glycoprotein</keyword>
<evidence type="ECO:0000259" key="16">
    <source>
        <dbReference type="Pfam" id="PF12810"/>
    </source>
</evidence>
<keyword evidence="5" id="KW-0812">Transmembrane</keyword>
<evidence type="ECO:0000256" key="3">
    <source>
        <dbReference type="ARBA" id="ARBA00022475"/>
    </source>
</evidence>
<keyword evidence="3" id="KW-1003">Cell membrane</keyword>
<evidence type="ECO:0000256" key="12">
    <source>
        <dbReference type="ARBA" id="ARBA00023137"/>
    </source>
</evidence>
<evidence type="ECO:0000256" key="6">
    <source>
        <dbReference type="ARBA" id="ARBA00022729"/>
    </source>
</evidence>
<feature type="domain" description="ALK/LTK-like glycine-rich" evidence="16">
    <location>
        <begin position="61"/>
        <end position="116"/>
    </location>
</feature>
<keyword evidence="9" id="KW-0067">ATP-binding</keyword>
<dbReference type="Pfam" id="PF12810">
    <property type="entry name" value="ALK_LTK_GRD"/>
    <property type="match status" value="1"/>
</dbReference>
<proteinExistence type="predicted"/>
<name>A0A382BB50_9ZZZZ</name>
<comment type="subcellular location">
    <subcellularLocation>
        <location evidence="1">Cell membrane</location>
        <topology evidence="1">Single-pass type I membrane protein</topology>
    </subcellularLocation>
</comment>
<organism evidence="17">
    <name type="scientific">marine metagenome</name>
    <dbReference type="NCBI Taxonomy" id="408172"/>
    <lineage>
        <taxon>unclassified sequences</taxon>
        <taxon>metagenomes</taxon>
        <taxon>ecological metagenomes</taxon>
    </lineage>
</organism>
<dbReference type="GO" id="GO:0005886">
    <property type="term" value="C:plasma membrane"/>
    <property type="evidence" value="ECO:0007669"/>
    <property type="project" value="UniProtKB-SubCell"/>
</dbReference>
<evidence type="ECO:0000256" key="11">
    <source>
        <dbReference type="ARBA" id="ARBA00023136"/>
    </source>
</evidence>
<keyword evidence="13" id="KW-1015">Disulfide bond</keyword>
<dbReference type="EMBL" id="UINC01029008">
    <property type="protein sequence ID" value="SVB11016.1"/>
    <property type="molecule type" value="Genomic_DNA"/>
</dbReference>
<evidence type="ECO:0000256" key="9">
    <source>
        <dbReference type="ARBA" id="ARBA00022840"/>
    </source>
</evidence>
<keyword evidence="4" id="KW-0808">Transferase</keyword>
<evidence type="ECO:0000256" key="14">
    <source>
        <dbReference type="ARBA" id="ARBA00023170"/>
    </source>
</evidence>
<sequence length="158" mass="16206">MIRKTIPLLFFIYSINAQIALPTFQGVHKPHTTVAESDSQTFSYTGSQQTFTVPSGVTTITIKAWGAQGGSGGFWSNSNYCGTGGKGGYSTGELSVTPGNTVYIYVGGQGESHSSCSERMRQSNPLGGGWNGGGDGDYSYSGGGGGSGYIGGVSSAET</sequence>
<evidence type="ECO:0000256" key="2">
    <source>
        <dbReference type="ARBA" id="ARBA00011902"/>
    </source>
</evidence>
<dbReference type="InterPro" id="IPR055163">
    <property type="entry name" value="ALK/LTK-like_GRD"/>
</dbReference>
<dbReference type="EC" id="2.7.10.1" evidence="2"/>
<evidence type="ECO:0000256" key="10">
    <source>
        <dbReference type="ARBA" id="ARBA00022989"/>
    </source>
</evidence>
<keyword evidence="6" id="KW-0732">Signal</keyword>
<reference evidence="17" key="1">
    <citation type="submission" date="2018-05" db="EMBL/GenBank/DDBJ databases">
        <authorList>
            <person name="Lanie J.A."/>
            <person name="Ng W.-L."/>
            <person name="Kazmierczak K.M."/>
            <person name="Andrzejewski T.M."/>
            <person name="Davidsen T.M."/>
            <person name="Wayne K.J."/>
            <person name="Tettelin H."/>
            <person name="Glass J.I."/>
            <person name="Rusch D."/>
            <person name="Podicherti R."/>
            <person name="Tsui H.-C.T."/>
            <person name="Winkler M.E."/>
        </authorList>
    </citation>
    <scope>NUCLEOTIDE SEQUENCE</scope>
</reference>
<accession>A0A382BB50</accession>